<keyword evidence="3" id="KW-1185">Reference proteome</keyword>
<dbReference type="Pfam" id="PF07045">
    <property type="entry name" value="DUF1330"/>
    <property type="match status" value="1"/>
</dbReference>
<reference evidence="2" key="2">
    <citation type="submission" date="2021-01" db="EMBL/GenBank/DDBJ databases">
        <authorList>
            <person name="Kang M."/>
        </authorList>
    </citation>
    <scope>NUCLEOTIDE SEQUENCE</scope>
    <source>
        <strain evidence="2">KACC 17527</strain>
    </source>
</reference>
<evidence type="ECO:0000313" key="3">
    <source>
        <dbReference type="Proteomes" id="UP000630528"/>
    </source>
</evidence>
<accession>A0A934WN46</accession>
<proteinExistence type="predicted"/>
<dbReference type="RefSeq" id="WP_201171131.1">
    <property type="nucleotide sequence ID" value="NZ_JAEPWM010000004.1"/>
</dbReference>
<dbReference type="SUPFAM" id="SSF54909">
    <property type="entry name" value="Dimeric alpha+beta barrel"/>
    <property type="match status" value="1"/>
</dbReference>
<dbReference type="EMBL" id="JAEPWM010000004">
    <property type="protein sequence ID" value="MBK6006857.1"/>
    <property type="molecule type" value="Genomic_DNA"/>
</dbReference>
<dbReference type="InterPro" id="IPR011008">
    <property type="entry name" value="Dimeric_a/b-barrel"/>
</dbReference>
<protein>
    <submittedName>
        <fullName evidence="2">DUF1330 domain-containing protein</fullName>
    </submittedName>
</protein>
<dbReference type="Proteomes" id="UP000630528">
    <property type="component" value="Unassembled WGS sequence"/>
</dbReference>
<sequence length="99" mass="10911">MPAYVINDMEVTDPQLFEEYKKLSPPTVLQYGGKFLARGGRAETLEGGWSPSRLVVLEFPSVQQAQAWIDSPEYAPARRLRQLSSNSNMIVVEGAAPSA</sequence>
<evidence type="ECO:0000259" key="1">
    <source>
        <dbReference type="Pfam" id="PF07045"/>
    </source>
</evidence>
<dbReference type="Gene3D" id="3.30.70.100">
    <property type="match status" value="1"/>
</dbReference>
<dbReference type="AlphaFoldDB" id="A0A934WN46"/>
<dbReference type="PANTHER" id="PTHR41521:SF4">
    <property type="entry name" value="BLR0684 PROTEIN"/>
    <property type="match status" value="1"/>
</dbReference>
<reference evidence="2" key="1">
    <citation type="journal article" date="2012" name="J. Microbiol. Biotechnol.">
        <title>Ramlibacter ginsenosidimutans sp. nov., with ginsenoside-converting activity.</title>
        <authorList>
            <person name="Wang L."/>
            <person name="An D.S."/>
            <person name="Kim S.G."/>
            <person name="Jin F.X."/>
            <person name="Kim S.C."/>
            <person name="Lee S.T."/>
            <person name="Im W.T."/>
        </authorList>
    </citation>
    <scope>NUCLEOTIDE SEQUENCE</scope>
    <source>
        <strain evidence="2">KACC 17527</strain>
    </source>
</reference>
<comment type="caution">
    <text evidence="2">The sequence shown here is derived from an EMBL/GenBank/DDBJ whole genome shotgun (WGS) entry which is preliminary data.</text>
</comment>
<feature type="domain" description="DUF1330" evidence="1">
    <location>
        <begin position="2"/>
        <end position="94"/>
    </location>
</feature>
<gene>
    <name evidence="2" type="ORF">JJB11_12220</name>
</gene>
<dbReference type="InterPro" id="IPR010753">
    <property type="entry name" value="DUF1330"/>
</dbReference>
<evidence type="ECO:0000313" key="2">
    <source>
        <dbReference type="EMBL" id="MBK6006857.1"/>
    </source>
</evidence>
<organism evidence="2 3">
    <name type="scientific">Ramlibacter ginsenosidimutans</name>
    <dbReference type="NCBI Taxonomy" id="502333"/>
    <lineage>
        <taxon>Bacteria</taxon>
        <taxon>Pseudomonadati</taxon>
        <taxon>Pseudomonadota</taxon>
        <taxon>Betaproteobacteria</taxon>
        <taxon>Burkholderiales</taxon>
        <taxon>Comamonadaceae</taxon>
        <taxon>Ramlibacter</taxon>
    </lineage>
</organism>
<dbReference type="PANTHER" id="PTHR41521">
    <property type="match status" value="1"/>
</dbReference>
<name>A0A934WN46_9BURK</name>